<dbReference type="Pfam" id="PF04457">
    <property type="entry name" value="MJ1316"/>
    <property type="match status" value="1"/>
</dbReference>
<dbReference type="GO" id="GO:0003723">
    <property type="term" value="F:RNA binding"/>
    <property type="evidence" value="ECO:0007669"/>
    <property type="project" value="InterPro"/>
</dbReference>
<dbReference type="GO" id="GO:0006397">
    <property type="term" value="P:mRNA processing"/>
    <property type="evidence" value="ECO:0007669"/>
    <property type="project" value="UniProtKB-KW"/>
</dbReference>
<dbReference type="SUPFAM" id="SSF81631">
    <property type="entry name" value="PAP/OAS1 substrate-binding domain"/>
    <property type="match status" value="1"/>
</dbReference>
<evidence type="ECO:0000256" key="4">
    <source>
        <dbReference type="ARBA" id="ARBA00010912"/>
    </source>
</evidence>
<name>A0A6A6S0L8_9PLEO</name>
<dbReference type="GO" id="GO:1990817">
    <property type="term" value="F:poly(A) RNA polymerase activity"/>
    <property type="evidence" value="ECO:0007669"/>
    <property type="project" value="UniProtKB-EC"/>
</dbReference>
<evidence type="ECO:0000256" key="7">
    <source>
        <dbReference type="ARBA" id="ARBA00022679"/>
    </source>
</evidence>
<feature type="region of interest" description="Disordered" evidence="13">
    <location>
        <begin position="1075"/>
        <end position="1123"/>
    </location>
</feature>
<dbReference type="Gene3D" id="3.60.10.10">
    <property type="entry name" value="Endonuclease/exonuclease/phosphatase"/>
    <property type="match status" value="1"/>
</dbReference>
<evidence type="ECO:0000313" key="19">
    <source>
        <dbReference type="Proteomes" id="UP000799753"/>
    </source>
</evidence>
<comment type="cofactor">
    <cofactor evidence="2">
        <name>Mg(2+)</name>
        <dbReference type="ChEBI" id="CHEBI:18420"/>
    </cofactor>
</comment>
<dbReference type="GO" id="GO:0005634">
    <property type="term" value="C:nucleus"/>
    <property type="evidence" value="ECO:0007669"/>
    <property type="project" value="UniProtKB-SubCell"/>
</dbReference>
<dbReference type="SUPFAM" id="SSF56219">
    <property type="entry name" value="DNase I-like"/>
    <property type="match status" value="1"/>
</dbReference>
<evidence type="ECO:0000256" key="5">
    <source>
        <dbReference type="ARBA" id="ARBA00012388"/>
    </source>
</evidence>
<dbReference type="InterPro" id="IPR005135">
    <property type="entry name" value="Endo/exonuclease/phosphatase"/>
</dbReference>
<keyword evidence="11" id="KW-0460">Magnesium</keyword>
<dbReference type="Pfam" id="PF20750">
    <property type="entry name" value="PAP_NTPase"/>
    <property type="match status" value="1"/>
</dbReference>
<evidence type="ECO:0000259" key="17">
    <source>
        <dbReference type="Pfam" id="PF20750"/>
    </source>
</evidence>
<dbReference type="InterPro" id="IPR040459">
    <property type="entry name" value="MJ1316"/>
</dbReference>
<dbReference type="EC" id="2.7.7.19" evidence="5"/>
<dbReference type="EMBL" id="MU006783">
    <property type="protein sequence ID" value="KAF2641389.1"/>
    <property type="molecule type" value="Genomic_DNA"/>
</dbReference>
<evidence type="ECO:0000256" key="2">
    <source>
        <dbReference type="ARBA" id="ARBA00001946"/>
    </source>
</evidence>
<dbReference type="Pfam" id="PF03372">
    <property type="entry name" value="Exo_endo_phos"/>
    <property type="match status" value="1"/>
</dbReference>
<evidence type="ECO:0000313" key="18">
    <source>
        <dbReference type="EMBL" id="KAF2641389.1"/>
    </source>
</evidence>
<feature type="compositionally biased region" description="Low complexity" evidence="13">
    <location>
        <begin position="1101"/>
        <end position="1123"/>
    </location>
</feature>
<feature type="domain" description="Poly(A) polymerase central" evidence="16">
    <location>
        <begin position="780"/>
        <end position="907"/>
    </location>
</feature>
<dbReference type="OrthoDB" id="10263155at2759"/>
<evidence type="ECO:0000256" key="13">
    <source>
        <dbReference type="SAM" id="MobiDB-lite"/>
    </source>
</evidence>
<accession>A0A6A6S0L8</accession>
<evidence type="ECO:0000256" key="10">
    <source>
        <dbReference type="ARBA" id="ARBA00022840"/>
    </source>
</evidence>
<dbReference type="PANTHER" id="PTHR10682:SF23">
    <property type="entry name" value="POLYNUCLEOTIDE ADENYLYLTRANSFERASE"/>
    <property type="match status" value="1"/>
</dbReference>
<dbReference type="Pfam" id="PF04928">
    <property type="entry name" value="PAP_central"/>
    <property type="match status" value="1"/>
</dbReference>
<dbReference type="Gene3D" id="3.30.70.590">
    <property type="entry name" value="Poly(A) polymerase predicted RNA binding domain"/>
    <property type="match status" value="1"/>
</dbReference>
<feature type="domain" description="Poly(A) polymerase nucleotidyltransferase" evidence="17">
    <location>
        <begin position="600"/>
        <end position="729"/>
    </location>
</feature>
<protein>
    <recommendedName>
        <fullName evidence="5">polynucleotide adenylyltransferase</fullName>
        <ecNumber evidence="5">2.7.7.19</ecNumber>
    </recommendedName>
</protein>
<dbReference type="InterPro" id="IPR007012">
    <property type="entry name" value="PolA_pol_cen_dom"/>
</dbReference>
<keyword evidence="8" id="KW-0479">Metal-binding</keyword>
<comment type="similarity">
    <text evidence="4">Belongs to the poly(A) polymerase family.</text>
</comment>
<keyword evidence="10" id="KW-0067">ATP-binding</keyword>
<dbReference type="InterPro" id="IPR011068">
    <property type="entry name" value="NuclTrfase_I-like_C"/>
</dbReference>
<dbReference type="PANTHER" id="PTHR10682">
    <property type="entry name" value="POLY A POLYMERASE"/>
    <property type="match status" value="1"/>
</dbReference>
<evidence type="ECO:0000256" key="9">
    <source>
        <dbReference type="ARBA" id="ARBA00022741"/>
    </source>
</evidence>
<keyword evidence="9" id="KW-0547">Nucleotide-binding</keyword>
<reference evidence="18" key="1">
    <citation type="journal article" date="2020" name="Stud. Mycol.">
        <title>101 Dothideomycetes genomes: a test case for predicting lifestyles and emergence of pathogens.</title>
        <authorList>
            <person name="Haridas S."/>
            <person name="Albert R."/>
            <person name="Binder M."/>
            <person name="Bloem J."/>
            <person name="Labutti K."/>
            <person name="Salamov A."/>
            <person name="Andreopoulos B."/>
            <person name="Baker S."/>
            <person name="Barry K."/>
            <person name="Bills G."/>
            <person name="Bluhm B."/>
            <person name="Cannon C."/>
            <person name="Castanera R."/>
            <person name="Culley D."/>
            <person name="Daum C."/>
            <person name="Ezra D."/>
            <person name="Gonzalez J."/>
            <person name="Henrissat B."/>
            <person name="Kuo A."/>
            <person name="Liang C."/>
            <person name="Lipzen A."/>
            <person name="Lutzoni F."/>
            <person name="Magnuson J."/>
            <person name="Mondo S."/>
            <person name="Nolan M."/>
            <person name="Ohm R."/>
            <person name="Pangilinan J."/>
            <person name="Park H.-J."/>
            <person name="Ramirez L."/>
            <person name="Alfaro M."/>
            <person name="Sun H."/>
            <person name="Tritt A."/>
            <person name="Yoshinaga Y."/>
            <person name="Zwiers L.-H."/>
            <person name="Turgeon B."/>
            <person name="Goodwin S."/>
            <person name="Spatafora J."/>
            <person name="Crous P."/>
            <person name="Grigoriev I."/>
        </authorList>
    </citation>
    <scope>NUCLEOTIDE SEQUENCE</scope>
    <source>
        <strain evidence="18">CBS 473.64</strain>
    </source>
</reference>
<dbReference type="AlphaFoldDB" id="A0A6A6S0L8"/>
<evidence type="ECO:0000259" key="16">
    <source>
        <dbReference type="Pfam" id="PF04928"/>
    </source>
</evidence>
<evidence type="ECO:0000256" key="8">
    <source>
        <dbReference type="ARBA" id="ARBA00022723"/>
    </source>
</evidence>
<dbReference type="SUPFAM" id="SSF81301">
    <property type="entry name" value="Nucleotidyltransferase"/>
    <property type="match status" value="1"/>
</dbReference>
<evidence type="ECO:0000256" key="6">
    <source>
        <dbReference type="ARBA" id="ARBA00022664"/>
    </source>
</evidence>
<evidence type="ECO:0000256" key="1">
    <source>
        <dbReference type="ARBA" id="ARBA00001936"/>
    </source>
</evidence>
<gene>
    <name evidence="18" type="ORF">P280DRAFT_311821</name>
</gene>
<dbReference type="InterPro" id="IPR036691">
    <property type="entry name" value="Endo/exonu/phosph_ase_sf"/>
</dbReference>
<feature type="domain" description="Endonuclease/exonuclease/phosphatase" evidence="14">
    <location>
        <begin position="274"/>
        <end position="565"/>
    </location>
</feature>
<sequence length="1208" mass="135007">MTAANGNSASAFTVTSYQTALCVLPPQQHCRDIDSLRALYDKSYGKWPPHINVIYPFVPPEHLPRAKEQIENALQSSTIPEQHVTLNQASYFKHRNNNTIFLRGGSLESMNVLHELRAIVLRSLGQDATSADFHLTIGQSEDATESSSEFLLSKARLIPTLTFEPHTLVVLVRERTAGSGEEGGSQMRFWGSINVSNSLSYFPSLPEYWLQVPKEQIAQLDSANDDSDQTSPSSNARHVQPGTTYQFDAEHEQWSPVVPVSQNCYMPSALRVSSYNVLIDSEHPPAHDRDSLLVNTILSESALADVLVLEEVSDDFLSYLLVNEEVRKQYPFTSHGPPSQANIGPLPSLRNVTILSKWNFDWEFLPFHRRHKGAVVASIPRVSQDGAAQGLPFIVAGVHLTCGLTDGSVAAKKTQLQNLTSHLQHKYADHCWIVAGDFNITTSRYTIDEAVKNKAISQQTERMLESMELMLTEAGLLDTWVLAKVEGCALNRAADADDLFDGEEGATFNPRENTLAAATSGSANNRPQRYDRILVRSQGLFSVTHFNDFGLPGALGDITAAPSDHTGIRSSFKVHDPSSIAMEPSDMLSQHPVVYKYASAELSRSEDVAEALRKHSVFPSIEEEERRKEAFAIIEKVILGLSNNEPPSTLEVPMVMVPVGSYALGVWTTESDIDCLCIGAISSKTFFQLARQRIHKAESQGVRLLRKVEASTGTMLELSVNGISMDLQYCPGTSIVERWSDFPTIPSTDPMFNLPILSLRKLKPIRDLAYVKRTLPSAASFRLAYYYIKLWATERGIYSGKFGFLSGTHVTLMLVWVTKRLTHDNGTVSAGDLIVSFFHHYANFDWENDMVYDAFFHKRKPRYQRSAREPMAILGYHAPNSNIAHTATAPGLQIIVTELKRAYERLSTPLMTWDAFFECKGSMPLAVGAKHFLSAYEKYVKIDMQYWGRTLSKGKGLVGWVESRCINLVVDIHKALPHLSIRVWPARFAGSEENETGTYYHGCYLIGLSRKDVVVGDIGNDARTQAKQSIQKVLDRFLTQVQTDDKYYDAESCWIDISLAKANDVKDMTLDDREWGDYVADNEPDDDDEEASDPDELPTQPSRKLTTRTSTPSTSTPVSSSKLRPASDILNRLRWDPNLDPGEFIVGYEDRFLGAKETSLGRWKTEQTDEEFIPQHRILYFKKSGDEEIVWERATRIDKIFGSGVGSG</sequence>
<dbReference type="InterPro" id="IPR043519">
    <property type="entry name" value="NT_sf"/>
</dbReference>
<feature type="region of interest" description="Disordered" evidence="13">
    <location>
        <begin position="221"/>
        <end position="240"/>
    </location>
</feature>
<organism evidence="18 19">
    <name type="scientific">Massarina eburnea CBS 473.64</name>
    <dbReference type="NCBI Taxonomy" id="1395130"/>
    <lineage>
        <taxon>Eukaryota</taxon>
        <taxon>Fungi</taxon>
        <taxon>Dikarya</taxon>
        <taxon>Ascomycota</taxon>
        <taxon>Pezizomycotina</taxon>
        <taxon>Dothideomycetes</taxon>
        <taxon>Pleosporomycetidae</taxon>
        <taxon>Pleosporales</taxon>
        <taxon>Massarineae</taxon>
        <taxon>Massarinaceae</taxon>
        <taxon>Massarina</taxon>
    </lineage>
</organism>
<dbReference type="Pfam" id="PF13563">
    <property type="entry name" value="2_5_RNA_ligase2"/>
    <property type="match status" value="1"/>
</dbReference>
<dbReference type="Gene3D" id="3.30.460.10">
    <property type="entry name" value="Beta Polymerase, domain 2"/>
    <property type="match status" value="1"/>
</dbReference>
<comment type="cofactor">
    <cofactor evidence="1">
        <name>Mn(2+)</name>
        <dbReference type="ChEBI" id="CHEBI:29035"/>
    </cofactor>
</comment>
<dbReference type="GO" id="GO:0046872">
    <property type="term" value="F:metal ion binding"/>
    <property type="evidence" value="ECO:0007669"/>
    <property type="project" value="UniProtKB-KW"/>
</dbReference>
<dbReference type="Gene3D" id="3.90.1140.10">
    <property type="entry name" value="Cyclic phosphodiesterase"/>
    <property type="match status" value="1"/>
</dbReference>
<evidence type="ECO:0000256" key="11">
    <source>
        <dbReference type="ARBA" id="ARBA00022842"/>
    </source>
</evidence>
<dbReference type="Proteomes" id="UP000799753">
    <property type="component" value="Unassembled WGS sequence"/>
</dbReference>
<feature type="domain" description="MJ1316 RNA cyclic group end recognition" evidence="15">
    <location>
        <begin position="1123"/>
        <end position="1193"/>
    </location>
</feature>
<keyword evidence="7" id="KW-0808">Transferase</keyword>
<comment type="subcellular location">
    <subcellularLocation>
        <location evidence="3">Nucleus</location>
    </subcellularLocation>
</comment>
<keyword evidence="12" id="KW-0539">Nucleus</keyword>
<proteinExistence type="inferred from homology"/>
<dbReference type="SUPFAM" id="SSF55003">
    <property type="entry name" value="PAP/Archaeal CCA-adding enzyme, C-terminal domain"/>
    <property type="match status" value="1"/>
</dbReference>
<dbReference type="GO" id="GO:0031123">
    <property type="term" value="P:RNA 3'-end processing"/>
    <property type="evidence" value="ECO:0007669"/>
    <property type="project" value="InterPro"/>
</dbReference>
<dbReference type="Gene3D" id="1.10.1410.10">
    <property type="match status" value="1"/>
</dbReference>
<feature type="compositionally biased region" description="Polar residues" evidence="13">
    <location>
        <begin position="229"/>
        <end position="240"/>
    </location>
</feature>
<dbReference type="InterPro" id="IPR048840">
    <property type="entry name" value="PolA_pol_NTPase"/>
</dbReference>
<dbReference type="GO" id="GO:0005524">
    <property type="term" value="F:ATP binding"/>
    <property type="evidence" value="ECO:0007669"/>
    <property type="project" value="UniProtKB-KW"/>
</dbReference>
<evidence type="ECO:0000259" key="15">
    <source>
        <dbReference type="Pfam" id="PF04457"/>
    </source>
</evidence>
<evidence type="ECO:0000256" key="12">
    <source>
        <dbReference type="ARBA" id="ARBA00023242"/>
    </source>
</evidence>
<keyword evidence="6" id="KW-0507">mRNA processing</keyword>
<keyword evidence="19" id="KW-1185">Reference proteome</keyword>
<evidence type="ECO:0000259" key="14">
    <source>
        <dbReference type="Pfam" id="PF03372"/>
    </source>
</evidence>
<feature type="compositionally biased region" description="Acidic residues" evidence="13">
    <location>
        <begin position="1080"/>
        <end position="1096"/>
    </location>
</feature>
<evidence type="ECO:0000256" key="3">
    <source>
        <dbReference type="ARBA" id="ARBA00004123"/>
    </source>
</evidence>